<reference evidence="2" key="1">
    <citation type="submission" date="2023-04" db="EMBL/GenBank/DDBJ databases">
        <title>Chromosome-level genome of Chaenocephalus aceratus.</title>
        <authorList>
            <person name="Park H."/>
        </authorList>
    </citation>
    <scope>NUCLEOTIDE SEQUENCE</scope>
    <source>
        <strain evidence="2">DE</strain>
        <tissue evidence="2">Muscle</tissue>
    </source>
</reference>
<protein>
    <submittedName>
        <fullName evidence="2">Gamma-glutamyl phosphate reductase</fullName>
    </submittedName>
</protein>
<dbReference type="EMBL" id="JASDAP010000006">
    <property type="protein sequence ID" value="KAK1901802.1"/>
    <property type="molecule type" value="Genomic_DNA"/>
</dbReference>
<evidence type="ECO:0000313" key="3">
    <source>
        <dbReference type="Proteomes" id="UP001228049"/>
    </source>
</evidence>
<dbReference type="Proteomes" id="UP001228049">
    <property type="component" value="Unassembled WGS sequence"/>
</dbReference>
<feature type="region of interest" description="Disordered" evidence="1">
    <location>
        <begin position="1"/>
        <end position="21"/>
    </location>
</feature>
<dbReference type="AlphaFoldDB" id="A0AAD9CIE9"/>
<accession>A0AAD9CIE9</accession>
<proteinExistence type="predicted"/>
<evidence type="ECO:0000313" key="2">
    <source>
        <dbReference type="EMBL" id="KAK1901802.1"/>
    </source>
</evidence>
<gene>
    <name evidence="2" type="ORF">KUDE01_004767</name>
</gene>
<sequence>MQSLGEEPHGSATSSYNTPGGVKVNKNASLHPVALDVYISFESHIPGITPFLCPVFCSDDSPVVRLTKACDTHKTKVMGPCVQCKERSSNKNSEMPWRMPEENSTCAILMT</sequence>
<keyword evidence="3" id="KW-1185">Reference proteome</keyword>
<comment type="caution">
    <text evidence="2">The sequence shown here is derived from an EMBL/GenBank/DDBJ whole genome shotgun (WGS) entry which is preliminary data.</text>
</comment>
<organism evidence="2 3">
    <name type="scientific">Dissostichus eleginoides</name>
    <name type="common">Patagonian toothfish</name>
    <name type="synonym">Dissostichus amissus</name>
    <dbReference type="NCBI Taxonomy" id="100907"/>
    <lineage>
        <taxon>Eukaryota</taxon>
        <taxon>Metazoa</taxon>
        <taxon>Chordata</taxon>
        <taxon>Craniata</taxon>
        <taxon>Vertebrata</taxon>
        <taxon>Euteleostomi</taxon>
        <taxon>Actinopterygii</taxon>
        <taxon>Neopterygii</taxon>
        <taxon>Teleostei</taxon>
        <taxon>Neoteleostei</taxon>
        <taxon>Acanthomorphata</taxon>
        <taxon>Eupercaria</taxon>
        <taxon>Perciformes</taxon>
        <taxon>Notothenioidei</taxon>
        <taxon>Nototheniidae</taxon>
        <taxon>Dissostichus</taxon>
    </lineage>
</organism>
<evidence type="ECO:0000256" key="1">
    <source>
        <dbReference type="SAM" id="MobiDB-lite"/>
    </source>
</evidence>
<name>A0AAD9CIE9_DISEL</name>